<dbReference type="AlphaFoldDB" id="A0A917E0P4"/>
<keyword evidence="2" id="KW-1185">Reference proteome</keyword>
<reference evidence="1" key="1">
    <citation type="journal article" date="2014" name="Int. J. Syst. Evol. Microbiol.">
        <title>Complete genome sequence of Corynebacterium casei LMG S-19264T (=DSM 44701T), isolated from a smear-ripened cheese.</title>
        <authorList>
            <consortium name="US DOE Joint Genome Institute (JGI-PGF)"/>
            <person name="Walter F."/>
            <person name="Albersmeier A."/>
            <person name="Kalinowski J."/>
            <person name="Ruckert C."/>
        </authorList>
    </citation>
    <scope>NUCLEOTIDE SEQUENCE</scope>
    <source>
        <strain evidence="1">CGMCC 1.15178</strain>
    </source>
</reference>
<sequence>MKILFCSDPLDSKIIDQEYEQEYKLCPKSRDGCPYDFTGVRFGWIQGS</sequence>
<name>A0A917E0P4_9BACL</name>
<accession>A0A917E0P4</accession>
<comment type="caution">
    <text evidence="1">The sequence shown here is derived from an EMBL/GenBank/DDBJ whole genome shotgun (WGS) entry which is preliminary data.</text>
</comment>
<reference evidence="1" key="2">
    <citation type="submission" date="2020-09" db="EMBL/GenBank/DDBJ databases">
        <authorList>
            <person name="Sun Q."/>
            <person name="Zhou Y."/>
        </authorList>
    </citation>
    <scope>NUCLEOTIDE SEQUENCE</scope>
    <source>
        <strain evidence="1">CGMCC 1.15178</strain>
    </source>
</reference>
<evidence type="ECO:0000313" key="2">
    <source>
        <dbReference type="Proteomes" id="UP000612456"/>
    </source>
</evidence>
<evidence type="ECO:0000313" key="1">
    <source>
        <dbReference type="EMBL" id="GGD89971.1"/>
    </source>
</evidence>
<dbReference type="EMBL" id="BMHP01000004">
    <property type="protein sequence ID" value="GGD89971.1"/>
    <property type="molecule type" value="Genomic_DNA"/>
</dbReference>
<gene>
    <name evidence="1" type="ORF">GCM10010911_55790</name>
</gene>
<organism evidence="1 2">
    <name type="scientific">Paenibacillus nasutitermitis</name>
    <dbReference type="NCBI Taxonomy" id="1652958"/>
    <lineage>
        <taxon>Bacteria</taxon>
        <taxon>Bacillati</taxon>
        <taxon>Bacillota</taxon>
        <taxon>Bacilli</taxon>
        <taxon>Bacillales</taxon>
        <taxon>Paenibacillaceae</taxon>
        <taxon>Paenibacillus</taxon>
    </lineage>
</organism>
<dbReference type="Proteomes" id="UP000612456">
    <property type="component" value="Unassembled WGS sequence"/>
</dbReference>
<protein>
    <submittedName>
        <fullName evidence="1">Uncharacterized protein</fullName>
    </submittedName>
</protein>
<proteinExistence type="predicted"/>